<dbReference type="Proteomes" id="UP000266091">
    <property type="component" value="Unassembled WGS sequence"/>
</dbReference>
<proteinExistence type="inferred from homology"/>
<feature type="binding site" description="in other chain" evidence="9">
    <location>
        <position position="103"/>
    </location>
    <ligand>
        <name>5-phospho-alpha-D-ribose 1-diphosphate</name>
        <dbReference type="ChEBI" id="CHEBI:58017"/>
        <note>ligand shared between dimeric partners</note>
    </ligand>
</feature>
<keyword evidence="9" id="KW-0460">Magnesium</keyword>
<protein>
    <recommendedName>
        <fullName evidence="5 9">Orotate phosphoribosyltransferase</fullName>
        <shortName evidence="9">OPRT</shortName>
        <shortName evidence="9">OPRTase</shortName>
        <ecNumber evidence="5 9">2.4.2.10</ecNumber>
    </recommendedName>
</protein>
<accession>A0A401LK56</accession>
<feature type="binding site" evidence="9">
    <location>
        <position position="159"/>
    </location>
    <ligand>
        <name>orotate</name>
        <dbReference type="ChEBI" id="CHEBI:30839"/>
    </ligand>
</feature>
<feature type="binding site" evidence="9">
    <location>
        <position position="131"/>
    </location>
    <ligand>
        <name>orotate</name>
        <dbReference type="ChEBI" id="CHEBI:30839"/>
    </ligand>
</feature>
<feature type="binding site" description="in other chain" evidence="9">
    <location>
        <begin position="127"/>
        <end position="135"/>
    </location>
    <ligand>
        <name>5-phospho-alpha-D-ribose 1-diphosphate</name>
        <dbReference type="ChEBI" id="CHEBI:58017"/>
        <note>ligand shared between dimeric partners</note>
    </ligand>
</feature>
<comment type="pathway">
    <text evidence="2 9">Pyrimidine metabolism; UMP biosynthesis via de novo pathway; UMP from orotate: step 1/2.</text>
</comment>
<dbReference type="FunFam" id="3.40.50.2020:FF:000008">
    <property type="entry name" value="Orotate phosphoribosyltransferase"/>
    <property type="match status" value="1"/>
</dbReference>
<evidence type="ECO:0000313" key="11">
    <source>
        <dbReference type="EMBL" id="GBO93292.1"/>
    </source>
</evidence>
<evidence type="ECO:0000256" key="8">
    <source>
        <dbReference type="ARBA" id="ARBA00022975"/>
    </source>
</evidence>
<evidence type="ECO:0000256" key="6">
    <source>
        <dbReference type="ARBA" id="ARBA00022676"/>
    </source>
</evidence>
<comment type="catalytic activity">
    <reaction evidence="9">
        <text>orotidine 5'-phosphate + diphosphate = orotate + 5-phospho-alpha-D-ribose 1-diphosphate</text>
        <dbReference type="Rhea" id="RHEA:10380"/>
        <dbReference type="ChEBI" id="CHEBI:30839"/>
        <dbReference type="ChEBI" id="CHEBI:33019"/>
        <dbReference type="ChEBI" id="CHEBI:57538"/>
        <dbReference type="ChEBI" id="CHEBI:58017"/>
        <dbReference type="EC" id="2.4.2.10"/>
    </reaction>
</comment>
<name>A0A388SAF2_9BURK</name>
<dbReference type="InterPro" id="IPR023031">
    <property type="entry name" value="OPRT"/>
</dbReference>
<feature type="binding site" evidence="9">
    <location>
        <position position="106"/>
    </location>
    <ligand>
        <name>5-phospho-alpha-D-ribose 1-diphosphate</name>
        <dbReference type="ChEBI" id="CHEBI:58017"/>
        <note>ligand shared between dimeric partners</note>
    </ligand>
</feature>
<dbReference type="OrthoDB" id="9779060at2"/>
<dbReference type="InterPro" id="IPR000836">
    <property type="entry name" value="PRTase_dom"/>
</dbReference>
<dbReference type="GO" id="GO:0005737">
    <property type="term" value="C:cytoplasm"/>
    <property type="evidence" value="ECO:0007669"/>
    <property type="project" value="TreeGrafter"/>
</dbReference>
<dbReference type="InterPro" id="IPR004467">
    <property type="entry name" value="Or_phspho_trans_dom"/>
</dbReference>
<dbReference type="GO" id="GO:0006207">
    <property type="term" value="P:'de novo' pyrimidine nucleobase biosynthetic process"/>
    <property type="evidence" value="ECO:0007669"/>
    <property type="project" value="TreeGrafter"/>
</dbReference>
<dbReference type="EC" id="2.4.2.10" evidence="5 9"/>
<dbReference type="Pfam" id="PF00156">
    <property type="entry name" value="Pribosyltran"/>
    <property type="match status" value="1"/>
</dbReference>
<evidence type="ECO:0000256" key="9">
    <source>
        <dbReference type="HAMAP-Rule" id="MF_01208"/>
    </source>
</evidence>
<keyword evidence="6 9" id="KW-0328">Glycosyltransferase</keyword>
<feature type="binding site" description="in other chain" evidence="9">
    <location>
        <begin position="76"/>
        <end position="77"/>
    </location>
    <ligand>
        <name>5-phospho-alpha-D-ribose 1-diphosphate</name>
        <dbReference type="ChEBI" id="CHEBI:58017"/>
        <note>ligand shared between dimeric partners</note>
    </ligand>
</feature>
<comment type="caution">
    <text evidence="11">The sequence shown here is derived from an EMBL/GenBank/DDBJ whole genome shotgun (WGS) entry which is preliminary data.</text>
</comment>
<evidence type="ECO:0000256" key="2">
    <source>
        <dbReference type="ARBA" id="ARBA00004889"/>
    </source>
</evidence>
<keyword evidence="7 9" id="KW-0808">Transferase</keyword>
<evidence type="ECO:0000313" key="12">
    <source>
        <dbReference type="Proteomes" id="UP000266091"/>
    </source>
</evidence>
<dbReference type="GO" id="GO:0046132">
    <property type="term" value="P:pyrimidine ribonucleoside biosynthetic process"/>
    <property type="evidence" value="ECO:0007669"/>
    <property type="project" value="TreeGrafter"/>
</dbReference>
<comment type="function">
    <text evidence="1 9">Catalyzes the transfer of a ribosyl phosphate group from 5-phosphoribose 1-diphosphate to orotate, leading to the formation of orotidine monophosphate (OMP).</text>
</comment>
<dbReference type="EMBL" id="BGZJ01000001">
    <property type="protein sequence ID" value="GBO93292.1"/>
    <property type="molecule type" value="Genomic_DNA"/>
</dbReference>
<evidence type="ECO:0000256" key="7">
    <source>
        <dbReference type="ARBA" id="ARBA00022679"/>
    </source>
</evidence>
<evidence type="ECO:0000256" key="4">
    <source>
        <dbReference type="ARBA" id="ARBA00011738"/>
    </source>
</evidence>
<keyword evidence="12" id="KW-1185">Reference proteome</keyword>
<sequence length="225" mass="24506">MTTLEHDFIEFALKARVLRFGEFKTKAGRLSPYFFNAGLFNTGSLLDRLGAFYAKKILEKRESGELQFDMLFGPAYKGIPLVASIAINLSRLGLDLPWAFNRKEKKDHGEGGTIIGSPLMGRVLIVDDVISAGTSIRESIAIIRDNGAIPAGVAIALDRMEKGGNAEEVTETSAVQDVEKTFSIPVVSIANLTNLLEFLKSGSDAAQEFTSHTEAVTAYRNRYGA</sequence>
<dbReference type="Gene3D" id="3.40.50.2020">
    <property type="match status" value="1"/>
</dbReference>
<comment type="cofactor">
    <cofactor evidence="9">
        <name>Mg(2+)</name>
        <dbReference type="ChEBI" id="CHEBI:18420"/>
    </cofactor>
</comment>
<feature type="binding site" description="in other chain" evidence="9">
    <location>
        <position position="26"/>
    </location>
    <ligand>
        <name>5-phospho-alpha-D-ribose 1-diphosphate</name>
        <dbReference type="ChEBI" id="CHEBI:58017"/>
        <note>ligand shared between dimeric partners</note>
    </ligand>
</feature>
<dbReference type="NCBIfam" id="TIGR00336">
    <property type="entry name" value="pyrE"/>
    <property type="match status" value="1"/>
</dbReference>
<dbReference type="HAMAP" id="MF_01208">
    <property type="entry name" value="PyrE"/>
    <property type="match status" value="1"/>
</dbReference>
<dbReference type="GO" id="GO:0044205">
    <property type="term" value="P:'de novo' UMP biosynthetic process"/>
    <property type="evidence" value="ECO:0007669"/>
    <property type="project" value="UniProtKB-UniRule"/>
</dbReference>
<reference evidence="11 12" key="1">
    <citation type="journal article" date="2018" name="Int. J. Syst. Evol. Microbiol.">
        <title>Mesosutterella multiformis gen. nov., sp. nov., a member of the family Sutterellaceae and Sutterella megalosphaeroides sp. nov., isolated from human faeces.</title>
        <authorList>
            <person name="Sakamoto M."/>
            <person name="Ikeyama N."/>
            <person name="Kunihiro T."/>
            <person name="Iino T."/>
            <person name="Yuki M."/>
            <person name="Ohkuma M."/>
        </authorList>
    </citation>
    <scope>NUCLEOTIDE SEQUENCE [LARGE SCALE GENOMIC DNA]</scope>
    <source>
        <strain evidence="11 12">4NBBH2</strain>
    </source>
</reference>
<organism evidence="11 12">
    <name type="scientific">Mesosutterella multiformis</name>
    <dbReference type="NCBI Taxonomy" id="2259133"/>
    <lineage>
        <taxon>Bacteria</taxon>
        <taxon>Pseudomonadati</taxon>
        <taxon>Pseudomonadota</taxon>
        <taxon>Betaproteobacteria</taxon>
        <taxon>Burkholderiales</taxon>
        <taxon>Sutterellaceae</taxon>
        <taxon>Mesosutterella</taxon>
    </lineage>
</organism>
<dbReference type="PANTHER" id="PTHR46683:SF1">
    <property type="entry name" value="OROTATE PHOSPHORIBOSYLTRANSFERASE 1-RELATED"/>
    <property type="match status" value="1"/>
</dbReference>
<dbReference type="UniPathway" id="UPA00070">
    <property type="reaction ID" value="UER00119"/>
</dbReference>
<accession>A0A388SAF2</accession>
<dbReference type="SUPFAM" id="SSF53271">
    <property type="entry name" value="PRTase-like"/>
    <property type="match status" value="1"/>
</dbReference>
<feature type="domain" description="Phosphoribosyltransferase" evidence="10">
    <location>
        <begin position="51"/>
        <end position="167"/>
    </location>
</feature>
<dbReference type="RefSeq" id="WP_116269693.1">
    <property type="nucleotide sequence ID" value="NZ_BGZJ01000001.1"/>
</dbReference>
<evidence type="ECO:0000256" key="1">
    <source>
        <dbReference type="ARBA" id="ARBA00003769"/>
    </source>
</evidence>
<dbReference type="AlphaFoldDB" id="A0A388SAF2"/>
<evidence type="ECO:0000259" key="10">
    <source>
        <dbReference type="Pfam" id="PF00156"/>
    </source>
</evidence>
<dbReference type="GO" id="GO:0004588">
    <property type="term" value="F:orotate phosphoribosyltransferase activity"/>
    <property type="evidence" value="ECO:0007669"/>
    <property type="project" value="UniProtKB-UniRule"/>
</dbReference>
<dbReference type="PANTHER" id="PTHR46683">
    <property type="entry name" value="OROTATE PHOSPHORIBOSYLTRANSFERASE 1-RELATED"/>
    <property type="match status" value="1"/>
</dbReference>
<comment type="similarity">
    <text evidence="3 9">Belongs to the purine/pyrimidine phosphoribosyltransferase family. PyrE subfamily.</text>
</comment>
<evidence type="ECO:0000256" key="5">
    <source>
        <dbReference type="ARBA" id="ARBA00011971"/>
    </source>
</evidence>
<feature type="binding site" evidence="9">
    <location>
        <begin position="34"/>
        <end position="35"/>
    </location>
    <ligand>
        <name>orotate</name>
        <dbReference type="ChEBI" id="CHEBI:30839"/>
    </ligand>
</feature>
<dbReference type="GO" id="GO:0000287">
    <property type="term" value="F:magnesium ion binding"/>
    <property type="evidence" value="ECO:0007669"/>
    <property type="project" value="UniProtKB-UniRule"/>
</dbReference>
<feature type="binding site" evidence="9">
    <location>
        <position position="102"/>
    </location>
    <ligand>
        <name>5-phospho-alpha-D-ribose 1-diphosphate</name>
        <dbReference type="ChEBI" id="CHEBI:58017"/>
        <note>ligand shared between dimeric partners</note>
    </ligand>
</feature>
<feature type="binding site" evidence="9">
    <location>
        <position position="108"/>
    </location>
    <ligand>
        <name>5-phospho-alpha-D-ribose 1-diphosphate</name>
        <dbReference type="ChEBI" id="CHEBI:58017"/>
        <note>ligand shared between dimeric partners</note>
    </ligand>
</feature>
<dbReference type="InterPro" id="IPR029057">
    <property type="entry name" value="PRTase-like"/>
</dbReference>
<evidence type="ECO:0000256" key="3">
    <source>
        <dbReference type="ARBA" id="ARBA00006340"/>
    </source>
</evidence>
<dbReference type="CDD" id="cd06223">
    <property type="entry name" value="PRTases_typeI"/>
    <property type="match status" value="1"/>
</dbReference>
<comment type="subunit">
    <text evidence="4 9">Homodimer.</text>
</comment>
<gene>
    <name evidence="11" type="primary">pyrE_1</name>
    <name evidence="9" type="synonym">pyrE</name>
    <name evidence="11" type="ORF">MESMUL_06460</name>
</gene>
<keyword evidence="8 9" id="KW-0665">Pyrimidine biosynthesis</keyword>